<dbReference type="AlphaFoldDB" id="A0A0D9QCW2"/>
<keyword evidence="2" id="KW-1133">Transmembrane helix</keyword>
<feature type="compositionally biased region" description="Basic and acidic residues" evidence="1">
    <location>
        <begin position="89"/>
        <end position="102"/>
    </location>
</feature>
<proteinExistence type="predicted"/>
<evidence type="ECO:0000256" key="2">
    <source>
        <dbReference type="SAM" id="Phobius"/>
    </source>
</evidence>
<evidence type="ECO:0000313" key="4">
    <source>
        <dbReference type="Proteomes" id="UP000054561"/>
    </source>
</evidence>
<dbReference type="GeneID" id="24270832"/>
<reference evidence="3 4" key="1">
    <citation type="submission" date="2014-03" db="EMBL/GenBank/DDBJ databases">
        <title>The Genome Sequence of Plasmodium fragile nilgiri.</title>
        <authorList>
            <consortium name="The Broad Institute Genomics Platform"/>
            <consortium name="The Broad Institute Genome Sequencing Center for Infectious Disease"/>
            <person name="Neafsey D."/>
            <person name="Duraisingh M."/>
            <person name="Young S.K."/>
            <person name="Zeng Q."/>
            <person name="Gargeya S."/>
            <person name="Abouelleil A."/>
            <person name="Alvarado L."/>
            <person name="Chapman S.B."/>
            <person name="Gainer-Dewar J."/>
            <person name="Goldberg J."/>
            <person name="Griggs A."/>
            <person name="Gujja S."/>
            <person name="Hansen M."/>
            <person name="Howarth C."/>
            <person name="Imamovic A."/>
            <person name="Larimer J."/>
            <person name="Pearson M."/>
            <person name="Poon T.W."/>
            <person name="Priest M."/>
            <person name="Roberts A."/>
            <person name="Saif S."/>
            <person name="Shea T."/>
            <person name="Sykes S."/>
            <person name="Wortman J."/>
            <person name="Nusbaum C."/>
            <person name="Birren B."/>
        </authorList>
    </citation>
    <scope>NUCLEOTIDE SEQUENCE [LARGE SCALE GENOMIC DNA]</scope>
    <source>
        <strain evidence="4">nilgiri</strain>
    </source>
</reference>
<organism evidence="3 4">
    <name type="scientific">Plasmodium fragile</name>
    <dbReference type="NCBI Taxonomy" id="5857"/>
    <lineage>
        <taxon>Eukaryota</taxon>
        <taxon>Sar</taxon>
        <taxon>Alveolata</taxon>
        <taxon>Apicomplexa</taxon>
        <taxon>Aconoidasida</taxon>
        <taxon>Haemosporida</taxon>
        <taxon>Plasmodiidae</taxon>
        <taxon>Plasmodium</taxon>
        <taxon>Plasmodium (Plasmodium)</taxon>
    </lineage>
</organism>
<keyword evidence="2" id="KW-0472">Membrane</keyword>
<evidence type="ECO:0008006" key="5">
    <source>
        <dbReference type="Google" id="ProtNLM"/>
    </source>
</evidence>
<feature type="transmembrane region" description="Helical" evidence="2">
    <location>
        <begin position="256"/>
        <end position="273"/>
    </location>
</feature>
<keyword evidence="2" id="KW-0812">Transmembrane</keyword>
<dbReference type="RefSeq" id="XP_012338543.1">
    <property type="nucleotide sequence ID" value="XM_012483120.1"/>
</dbReference>
<dbReference type="Proteomes" id="UP000054561">
    <property type="component" value="Unassembled WGS sequence"/>
</dbReference>
<dbReference type="VEuPathDB" id="PlasmoDB:AK88_05518"/>
<gene>
    <name evidence="3" type="ORF">AK88_05518</name>
</gene>
<name>A0A0D9QCW2_PLAFR</name>
<evidence type="ECO:0000256" key="1">
    <source>
        <dbReference type="SAM" id="MobiDB-lite"/>
    </source>
</evidence>
<sequence>MGDQQPRTKIQAHHVHSLLYVHSGKEKPDSIPALTEVPSSASDGGVQPTDPKVTQSTAHASPPVKTIQGIGDLAGKATEDVTRAPTSQEHGERSGARDKGDPGEDVEPAQPQVPSESTGPSESKQKEDSAEDNTMFKFVALGDPPKWTYPWDSLQPQKPFTSETTSISSVSQPTPQGPLPLPDHSGREPDSARPGLCLNDAGIFKDGNPGGGMAPPTLDTGTSKNPIEYPGTPRNPNSGPHAPDLTGVVLTATTPVLFFLASVTVALLGYSLWKKEKERNNKSNFKKQKPTTD</sequence>
<evidence type="ECO:0000313" key="3">
    <source>
        <dbReference type="EMBL" id="KJP84848.1"/>
    </source>
</evidence>
<feature type="compositionally biased region" description="Polar residues" evidence="1">
    <location>
        <begin position="112"/>
        <end position="122"/>
    </location>
</feature>
<dbReference type="EMBL" id="KQ001782">
    <property type="protein sequence ID" value="KJP84848.1"/>
    <property type="molecule type" value="Genomic_DNA"/>
</dbReference>
<accession>A0A0D9QCW2</accession>
<feature type="region of interest" description="Disordered" evidence="1">
    <location>
        <begin position="21"/>
        <end position="242"/>
    </location>
</feature>
<protein>
    <recommendedName>
        <fullName evidence="5">CD99 antigen</fullName>
    </recommendedName>
</protein>
<feature type="compositionally biased region" description="Polar residues" evidence="1">
    <location>
        <begin position="154"/>
        <end position="174"/>
    </location>
</feature>
<keyword evidence="4" id="KW-1185">Reference proteome</keyword>